<dbReference type="InterPro" id="IPR006047">
    <property type="entry name" value="GH13_cat_dom"/>
</dbReference>
<dbReference type="InterPro" id="IPR017853">
    <property type="entry name" value="GH"/>
</dbReference>
<dbReference type="Gene3D" id="3.90.400.10">
    <property type="entry name" value="Oligo-1,6-glucosidase, Domain 2"/>
    <property type="match status" value="1"/>
</dbReference>
<dbReference type="SMART" id="SM00642">
    <property type="entry name" value="Aamy"/>
    <property type="match status" value="1"/>
</dbReference>
<dbReference type="GO" id="GO:0009313">
    <property type="term" value="P:oligosaccharide catabolic process"/>
    <property type="evidence" value="ECO:0007669"/>
    <property type="project" value="TreeGrafter"/>
</dbReference>
<dbReference type="GO" id="GO:0004556">
    <property type="term" value="F:alpha-amylase activity"/>
    <property type="evidence" value="ECO:0007669"/>
    <property type="project" value="TreeGrafter"/>
</dbReference>
<keyword evidence="4" id="KW-1185">Reference proteome</keyword>
<evidence type="ECO:0000313" key="3">
    <source>
        <dbReference type="EMBL" id="GGD54681.1"/>
    </source>
</evidence>
<reference evidence="3 4" key="1">
    <citation type="journal article" date="2014" name="Int. J. Syst. Evol. Microbiol.">
        <title>Complete genome sequence of Corynebacterium casei LMG S-19264T (=DSM 44701T), isolated from a smear-ripened cheese.</title>
        <authorList>
            <consortium name="US DOE Joint Genome Institute (JGI-PGF)"/>
            <person name="Walter F."/>
            <person name="Albersmeier A."/>
            <person name="Kalinowski J."/>
            <person name="Ruckert C."/>
        </authorList>
    </citation>
    <scope>NUCLEOTIDE SEQUENCE [LARGE SCALE GENOMIC DNA]</scope>
    <source>
        <strain evidence="3 4">CGMCC 1.15358</strain>
    </source>
</reference>
<dbReference type="PANTHER" id="PTHR10357">
    <property type="entry name" value="ALPHA-AMYLASE FAMILY MEMBER"/>
    <property type="match status" value="1"/>
</dbReference>
<sequence>MQQSEGLMAKRGADWWQGAIIYHVYPRSFQDSTGNGIGDLKGIEQRLDYIADLGVDAIWISPFAKSPMRDFGYDISDYLSVDPLFGSLEDFQSLLEAAHDRGLKVMMDQVLSHTSNEHPWFLESREDRKNAKANWYVWADPAPGGVGSL</sequence>
<dbReference type="Proteomes" id="UP000598997">
    <property type="component" value="Unassembled WGS sequence"/>
</dbReference>
<dbReference type="PANTHER" id="PTHR10357:SF179">
    <property type="entry name" value="NEUTRAL AND BASIC AMINO ACID TRANSPORT PROTEIN RBAT"/>
    <property type="match status" value="1"/>
</dbReference>
<dbReference type="SUPFAM" id="SSF51445">
    <property type="entry name" value="(Trans)glycosidases"/>
    <property type="match status" value="1"/>
</dbReference>
<proteinExistence type="inferred from homology"/>
<comment type="similarity">
    <text evidence="1">Belongs to the glycosyl hydrolase 13 family.</text>
</comment>
<dbReference type="InterPro" id="IPR045857">
    <property type="entry name" value="O16G_dom_2"/>
</dbReference>
<evidence type="ECO:0000256" key="1">
    <source>
        <dbReference type="ARBA" id="ARBA00008061"/>
    </source>
</evidence>
<protein>
    <recommendedName>
        <fullName evidence="2">Glycosyl hydrolase family 13 catalytic domain-containing protein</fullName>
    </recommendedName>
</protein>
<dbReference type="Gene3D" id="3.20.20.80">
    <property type="entry name" value="Glycosidases"/>
    <property type="match status" value="1"/>
</dbReference>
<dbReference type="Pfam" id="PF00128">
    <property type="entry name" value="Alpha-amylase"/>
    <property type="match status" value="1"/>
</dbReference>
<comment type="caution">
    <text evidence="3">The sequence shown here is derived from an EMBL/GenBank/DDBJ whole genome shotgun (WGS) entry which is preliminary data.</text>
</comment>
<gene>
    <name evidence="3" type="ORF">GCM10010989_31070</name>
</gene>
<dbReference type="AlphaFoldDB" id="A0A916YPM3"/>
<evidence type="ECO:0000259" key="2">
    <source>
        <dbReference type="SMART" id="SM00642"/>
    </source>
</evidence>
<accession>A0A916YPM3</accession>
<name>A0A916YPM3_9SPHN</name>
<evidence type="ECO:0000313" key="4">
    <source>
        <dbReference type="Proteomes" id="UP000598997"/>
    </source>
</evidence>
<dbReference type="EMBL" id="BMIO01000026">
    <property type="protein sequence ID" value="GGD54681.1"/>
    <property type="molecule type" value="Genomic_DNA"/>
</dbReference>
<organism evidence="3 4">
    <name type="scientific">Croceicoccus pelagius</name>
    <dbReference type="NCBI Taxonomy" id="1703341"/>
    <lineage>
        <taxon>Bacteria</taxon>
        <taxon>Pseudomonadati</taxon>
        <taxon>Pseudomonadota</taxon>
        <taxon>Alphaproteobacteria</taxon>
        <taxon>Sphingomonadales</taxon>
        <taxon>Erythrobacteraceae</taxon>
        <taxon>Croceicoccus</taxon>
    </lineage>
</organism>
<feature type="domain" description="Glycosyl hydrolase family 13 catalytic" evidence="2">
    <location>
        <begin position="23"/>
        <end position="149"/>
    </location>
</feature>